<dbReference type="Pfam" id="PF00486">
    <property type="entry name" value="Trans_reg_C"/>
    <property type="match status" value="1"/>
</dbReference>
<evidence type="ECO:0000259" key="9">
    <source>
        <dbReference type="PROSITE" id="PS51755"/>
    </source>
</evidence>
<evidence type="ECO:0000313" key="10">
    <source>
        <dbReference type="EMBL" id="SHM58482.1"/>
    </source>
</evidence>
<keyword evidence="3" id="KW-0805">Transcription regulation</keyword>
<dbReference type="Gene3D" id="1.10.10.10">
    <property type="entry name" value="Winged helix-like DNA-binding domain superfamily/Winged helix DNA-binding domain"/>
    <property type="match status" value="1"/>
</dbReference>
<dbReference type="GO" id="GO:0032993">
    <property type="term" value="C:protein-DNA complex"/>
    <property type="evidence" value="ECO:0007669"/>
    <property type="project" value="TreeGrafter"/>
</dbReference>
<keyword evidence="5" id="KW-0804">Transcription</keyword>
<sequence>MDILLIEDDARVADFVMRGLQAEGYGVQWVRTGRAGLAAAETFSRGCVSQQSAGVVILDVLLPELDGLTLCQMLRQRGHHVPVLMLSAMGESHERVDGLRRGADDYLTKPFDFDELLARIEALMRRGRTPAAVKPTSIGTITLDRQLPGLRSAGIETILSAREMALMELLVAANGATISRERILSRVWQADRDPLTNIVDVYVSRLRRKIVRLDPDVAITAVRGLGYRITGPRPHHAGDLDTSGDGVDAP</sequence>
<dbReference type="SMART" id="SM00448">
    <property type="entry name" value="REC"/>
    <property type="match status" value="1"/>
</dbReference>
<dbReference type="Gene3D" id="6.10.250.690">
    <property type="match status" value="1"/>
</dbReference>
<dbReference type="RefSeq" id="WP_149780532.1">
    <property type="nucleotide sequence ID" value="NZ_FRCB01000009.1"/>
</dbReference>
<dbReference type="InterPro" id="IPR039420">
    <property type="entry name" value="WalR-like"/>
</dbReference>
<keyword evidence="4 7" id="KW-0238">DNA-binding</keyword>
<feature type="DNA-binding region" description="OmpR/PhoB-type" evidence="7">
    <location>
        <begin position="133"/>
        <end position="231"/>
    </location>
</feature>
<dbReference type="SUPFAM" id="SSF52172">
    <property type="entry name" value="CheY-like"/>
    <property type="match status" value="1"/>
</dbReference>
<dbReference type="Gene3D" id="3.40.50.2300">
    <property type="match status" value="1"/>
</dbReference>
<evidence type="ECO:0000256" key="1">
    <source>
        <dbReference type="ARBA" id="ARBA00022553"/>
    </source>
</evidence>
<dbReference type="GO" id="GO:0000156">
    <property type="term" value="F:phosphorelay response regulator activity"/>
    <property type="evidence" value="ECO:0007669"/>
    <property type="project" value="TreeGrafter"/>
</dbReference>
<dbReference type="InterPro" id="IPR001789">
    <property type="entry name" value="Sig_transdc_resp-reg_receiver"/>
</dbReference>
<dbReference type="EMBL" id="FRCB01000009">
    <property type="protein sequence ID" value="SHM58482.1"/>
    <property type="molecule type" value="Genomic_DNA"/>
</dbReference>
<dbReference type="Pfam" id="PF00072">
    <property type="entry name" value="Response_reg"/>
    <property type="match status" value="1"/>
</dbReference>
<dbReference type="InterPro" id="IPR001867">
    <property type="entry name" value="OmpR/PhoB-type_DNA-bd"/>
</dbReference>
<reference evidence="10 11" key="1">
    <citation type="submission" date="2016-11" db="EMBL/GenBank/DDBJ databases">
        <authorList>
            <person name="Varghese N."/>
            <person name="Submissions S."/>
        </authorList>
    </citation>
    <scope>NUCLEOTIDE SEQUENCE [LARGE SCALE GENOMIC DNA]</scope>
    <source>
        <strain evidence="10 11">DSM 28249</strain>
    </source>
</reference>
<evidence type="ECO:0000256" key="7">
    <source>
        <dbReference type="PROSITE-ProRule" id="PRU01091"/>
    </source>
</evidence>
<dbReference type="GO" id="GO:0000976">
    <property type="term" value="F:transcription cis-regulatory region binding"/>
    <property type="evidence" value="ECO:0007669"/>
    <property type="project" value="TreeGrafter"/>
</dbReference>
<evidence type="ECO:0000256" key="5">
    <source>
        <dbReference type="ARBA" id="ARBA00023163"/>
    </source>
</evidence>
<dbReference type="InterPro" id="IPR016032">
    <property type="entry name" value="Sig_transdc_resp-reg_C-effctor"/>
</dbReference>
<feature type="domain" description="OmpR/PhoB-type" evidence="9">
    <location>
        <begin position="133"/>
        <end position="231"/>
    </location>
</feature>
<evidence type="ECO:0000256" key="3">
    <source>
        <dbReference type="ARBA" id="ARBA00023015"/>
    </source>
</evidence>
<keyword evidence="1 6" id="KW-0597">Phosphoprotein</keyword>
<dbReference type="SMART" id="SM00862">
    <property type="entry name" value="Trans_reg_C"/>
    <property type="match status" value="1"/>
</dbReference>
<name>A0A1M7JZH5_9RHOB</name>
<keyword evidence="11" id="KW-1185">Reference proteome</keyword>
<dbReference type="InterPro" id="IPR036388">
    <property type="entry name" value="WH-like_DNA-bd_sf"/>
</dbReference>
<dbReference type="AlphaFoldDB" id="A0A1M7JZH5"/>
<evidence type="ECO:0000256" key="2">
    <source>
        <dbReference type="ARBA" id="ARBA00023012"/>
    </source>
</evidence>
<proteinExistence type="predicted"/>
<gene>
    <name evidence="10" type="ORF">SAMN05443432_109139</name>
</gene>
<feature type="domain" description="Response regulatory" evidence="8">
    <location>
        <begin position="2"/>
        <end position="124"/>
    </location>
</feature>
<evidence type="ECO:0000256" key="4">
    <source>
        <dbReference type="ARBA" id="ARBA00023125"/>
    </source>
</evidence>
<feature type="modified residue" description="4-aspartylphosphate" evidence="6">
    <location>
        <position position="59"/>
    </location>
</feature>
<dbReference type="Proteomes" id="UP000322545">
    <property type="component" value="Unassembled WGS sequence"/>
</dbReference>
<dbReference type="PANTHER" id="PTHR48111:SF22">
    <property type="entry name" value="REGULATOR OF RPOS"/>
    <property type="match status" value="1"/>
</dbReference>
<accession>A0A1M7JZH5</accession>
<evidence type="ECO:0000259" key="8">
    <source>
        <dbReference type="PROSITE" id="PS50110"/>
    </source>
</evidence>
<dbReference type="CDD" id="cd00383">
    <property type="entry name" value="trans_reg_C"/>
    <property type="match status" value="1"/>
</dbReference>
<dbReference type="PROSITE" id="PS50110">
    <property type="entry name" value="RESPONSE_REGULATORY"/>
    <property type="match status" value="1"/>
</dbReference>
<protein>
    <submittedName>
        <fullName evidence="10">DNA-binding response regulator, OmpR family, contains REC and winged-helix (WHTH) domain</fullName>
    </submittedName>
</protein>
<organism evidence="10 11">
    <name type="scientific">Roseovarius litoreus</name>
    <dbReference type="NCBI Taxonomy" id="1155722"/>
    <lineage>
        <taxon>Bacteria</taxon>
        <taxon>Pseudomonadati</taxon>
        <taxon>Pseudomonadota</taxon>
        <taxon>Alphaproteobacteria</taxon>
        <taxon>Rhodobacterales</taxon>
        <taxon>Roseobacteraceae</taxon>
        <taxon>Roseovarius</taxon>
    </lineage>
</organism>
<dbReference type="SUPFAM" id="SSF46894">
    <property type="entry name" value="C-terminal effector domain of the bipartite response regulators"/>
    <property type="match status" value="1"/>
</dbReference>
<dbReference type="GO" id="GO:0006355">
    <property type="term" value="P:regulation of DNA-templated transcription"/>
    <property type="evidence" value="ECO:0007669"/>
    <property type="project" value="InterPro"/>
</dbReference>
<dbReference type="GO" id="GO:0005829">
    <property type="term" value="C:cytosol"/>
    <property type="evidence" value="ECO:0007669"/>
    <property type="project" value="TreeGrafter"/>
</dbReference>
<dbReference type="PROSITE" id="PS51755">
    <property type="entry name" value="OMPR_PHOB"/>
    <property type="match status" value="1"/>
</dbReference>
<keyword evidence="2" id="KW-0902">Two-component regulatory system</keyword>
<dbReference type="PANTHER" id="PTHR48111">
    <property type="entry name" value="REGULATOR OF RPOS"/>
    <property type="match status" value="1"/>
</dbReference>
<evidence type="ECO:0000313" key="11">
    <source>
        <dbReference type="Proteomes" id="UP000322545"/>
    </source>
</evidence>
<evidence type="ECO:0000256" key="6">
    <source>
        <dbReference type="PROSITE-ProRule" id="PRU00169"/>
    </source>
</evidence>
<dbReference type="InterPro" id="IPR011006">
    <property type="entry name" value="CheY-like_superfamily"/>
</dbReference>